<dbReference type="AlphaFoldDB" id="A0A9P3H4G2"/>
<dbReference type="PANTHER" id="PTHR13503:SF3">
    <property type="entry name" value="NEGATIVE ELONGATION FACTOR B"/>
    <property type="match status" value="1"/>
</dbReference>
<organism evidence="1 2">
    <name type="scientific">Entomortierella parvispora</name>
    <dbReference type="NCBI Taxonomy" id="205924"/>
    <lineage>
        <taxon>Eukaryota</taxon>
        <taxon>Fungi</taxon>
        <taxon>Fungi incertae sedis</taxon>
        <taxon>Mucoromycota</taxon>
        <taxon>Mortierellomycotina</taxon>
        <taxon>Mortierellomycetes</taxon>
        <taxon>Mortierellales</taxon>
        <taxon>Mortierellaceae</taxon>
        <taxon>Entomortierella</taxon>
    </lineage>
</organism>
<proteinExistence type="predicted"/>
<dbReference type="Pfam" id="PF06209">
    <property type="entry name" value="COBRA1"/>
    <property type="match status" value="1"/>
</dbReference>
<accession>A0A9P3H4G2</accession>
<keyword evidence="2" id="KW-1185">Reference proteome</keyword>
<comment type="caution">
    <text evidence="1">The sequence shown here is derived from an EMBL/GenBank/DDBJ whole genome shotgun (WGS) entry which is preliminary data.</text>
</comment>
<reference evidence="1" key="1">
    <citation type="submission" date="2021-11" db="EMBL/GenBank/DDBJ databases">
        <authorList>
            <person name="Herlambang A."/>
            <person name="Guo Y."/>
            <person name="Takashima Y."/>
            <person name="Nishizawa T."/>
        </authorList>
    </citation>
    <scope>NUCLEOTIDE SEQUENCE</scope>
    <source>
        <strain evidence="1">E1425</strain>
    </source>
</reference>
<reference evidence="1" key="2">
    <citation type="journal article" date="2022" name="Microbiol. Resour. Announc.">
        <title>Whole-Genome Sequence of Entomortierella parvispora E1425, a Mucoromycotan Fungus Associated with Burkholderiaceae-Related Endosymbiotic Bacteria.</title>
        <authorList>
            <person name="Herlambang A."/>
            <person name="Guo Y."/>
            <person name="Takashima Y."/>
            <person name="Narisawa K."/>
            <person name="Ohta H."/>
            <person name="Nishizawa T."/>
        </authorList>
    </citation>
    <scope>NUCLEOTIDE SEQUENCE</scope>
    <source>
        <strain evidence="1">E1425</strain>
    </source>
</reference>
<evidence type="ECO:0000313" key="2">
    <source>
        <dbReference type="Proteomes" id="UP000827284"/>
    </source>
</evidence>
<name>A0A9P3H4G2_9FUNG</name>
<dbReference type="InterPro" id="IPR010405">
    <property type="entry name" value="COBRA1"/>
</dbReference>
<dbReference type="GO" id="GO:0034244">
    <property type="term" value="P:negative regulation of transcription elongation by RNA polymerase II"/>
    <property type="evidence" value="ECO:0007669"/>
    <property type="project" value="TreeGrafter"/>
</dbReference>
<protein>
    <submittedName>
        <fullName evidence="1">Negative elongation factor B</fullName>
    </submittedName>
</protein>
<dbReference type="OrthoDB" id="5548359at2759"/>
<dbReference type="GO" id="GO:0003746">
    <property type="term" value="F:translation elongation factor activity"/>
    <property type="evidence" value="ECO:0007669"/>
    <property type="project" value="UniProtKB-KW"/>
</dbReference>
<evidence type="ECO:0000313" key="1">
    <source>
        <dbReference type="EMBL" id="GJJ69945.1"/>
    </source>
</evidence>
<dbReference type="GO" id="GO:0032021">
    <property type="term" value="C:NELF complex"/>
    <property type="evidence" value="ECO:0007669"/>
    <property type="project" value="TreeGrafter"/>
</dbReference>
<keyword evidence="1" id="KW-0648">Protein biosynthesis</keyword>
<dbReference type="EMBL" id="BQFW01000003">
    <property type="protein sequence ID" value="GJJ69945.1"/>
    <property type="molecule type" value="Genomic_DNA"/>
</dbReference>
<dbReference type="Proteomes" id="UP000827284">
    <property type="component" value="Unassembled WGS sequence"/>
</dbReference>
<sequence>MEALKAKLLQKLETAAMDDKRFDSTLEAMLPYIDVKGLRELPLTLLGRHPDRMSKDIIDKIGADQDLFKIAPKEVQRRIWLSNSNKFKEDVIPIVMEYKNDPDVIRMAKEMSIDQPTKVISQRRSHQSIKKLMDFVGGNLKLYNHIGTYLRSLFLSTNDTVYCTLRFDLLMSMHEANLGAITKADPCHELVWNLDACNRTLSMDERRVENIRKFFDKIDRDDPVYGDIAMILNDPFTSNMIASRLLELTNEVTNSGRAAQTDSTLIWTATMLNLGAHARKILQTQKFRIPKVDAVVTEKFLGVLSNCILDDALNQLQKADDSAELDSVASADGMIESLDDSEVARKLLCHYILDKLEHTDIHSLARTLPCIYQSLAKNSPYDYENPANSVLDSLHVTYQSFFHSFLGLLMRQLQITRFLTSAKWQQVIMNDLLLPAAEIDSSVYEQVILFLSESFRLVASSGKAGAIGNGFLHLGRWLETIYANRPVDRISRKQNAEVREIMTRIFTDAAHFSNGRYRLKVEDAPTALAYIQETDMDTSA</sequence>
<gene>
    <name evidence="1" type="ORF">EMPS_02294</name>
</gene>
<keyword evidence="1" id="KW-0251">Elongation factor</keyword>
<dbReference type="PANTHER" id="PTHR13503">
    <property type="entry name" value="NEGATIVE ELONGATION FACTOR COMPLEX MEMBER B"/>
    <property type="match status" value="1"/>
</dbReference>